<accession>A0AAV5BFN2</accession>
<comment type="function">
    <text evidence="4">Repressor of jasmonate responses.</text>
</comment>
<proteinExistence type="inferred from homology"/>
<dbReference type="InterPro" id="IPR040390">
    <property type="entry name" value="TIFY/JAZ"/>
</dbReference>
<comment type="similarity">
    <text evidence="1 4">Belongs to the TIFY/JAZ family.</text>
</comment>
<dbReference type="Pfam" id="PF06200">
    <property type="entry name" value="tify"/>
    <property type="match status" value="1"/>
</dbReference>
<dbReference type="GO" id="GO:0031347">
    <property type="term" value="P:regulation of defense response"/>
    <property type="evidence" value="ECO:0007669"/>
    <property type="project" value="UniProtKB-UniRule"/>
</dbReference>
<dbReference type="SMART" id="SM00979">
    <property type="entry name" value="TIFY"/>
    <property type="match status" value="1"/>
</dbReference>
<dbReference type="Proteomes" id="UP001054889">
    <property type="component" value="Unassembled WGS sequence"/>
</dbReference>
<keyword evidence="2 4" id="KW-1184">Jasmonic acid signaling pathway</keyword>
<dbReference type="InterPro" id="IPR018467">
    <property type="entry name" value="CCT_CS"/>
</dbReference>
<evidence type="ECO:0000256" key="4">
    <source>
        <dbReference type="RuleBase" id="RU369065"/>
    </source>
</evidence>
<name>A0AAV5BFN2_ELECO</name>
<dbReference type="PANTHER" id="PTHR33077:SF121">
    <property type="entry name" value="PROTEIN TIFY"/>
    <property type="match status" value="1"/>
</dbReference>
<reference evidence="7" key="2">
    <citation type="submission" date="2021-12" db="EMBL/GenBank/DDBJ databases">
        <title>Resequencing data analysis of finger millet.</title>
        <authorList>
            <person name="Hatakeyama M."/>
            <person name="Aluri S."/>
            <person name="Balachadran M.T."/>
            <person name="Sivarajan S.R."/>
            <person name="Poveda L."/>
            <person name="Shimizu-Inatsugi R."/>
            <person name="Schlapbach R."/>
            <person name="Sreeman S.M."/>
            <person name="Shimizu K.K."/>
        </authorList>
    </citation>
    <scope>NUCLEOTIDE SEQUENCE</scope>
</reference>
<dbReference type="GO" id="GO:0005634">
    <property type="term" value="C:nucleus"/>
    <property type="evidence" value="ECO:0007669"/>
    <property type="project" value="UniProtKB-SubCell"/>
</dbReference>
<dbReference type="PROSITE" id="PS51320">
    <property type="entry name" value="TIFY"/>
    <property type="match status" value="1"/>
</dbReference>
<keyword evidence="3" id="KW-0832">Ubl conjugation</keyword>
<dbReference type="EMBL" id="BQKI01000001">
    <property type="protein sequence ID" value="GJM84490.1"/>
    <property type="molecule type" value="Genomic_DNA"/>
</dbReference>
<organism evidence="7 8">
    <name type="scientific">Eleusine coracana subsp. coracana</name>
    <dbReference type="NCBI Taxonomy" id="191504"/>
    <lineage>
        <taxon>Eukaryota</taxon>
        <taxon>Viridiplantae</taxon>
        <taxon>Streptophyta</taxon>
        <taxon>Embryophyta</taxon>
        <taxon>Tracheophyta</taxon>
        <taxon>Spermatophyta</taxon>
        <taxon>Magnoliopsida</taxon>
        <taxon>Liliopsida</taxon>
        <taxon>Poales</taxon>
        <taxon>Poaceae</taxon>
        <taxon>PACMAD clade</taxon>
        <taxon>Chloridoideae</taxon>
        <taxon>Cynodonteae</taxon>
        <taxon>Eleusininae</taxon>
        <taxon>Eleusine</taxon>
    </lineage>
</organism>
<evidence type="ECO:0000256" key="5">
    <source>
        <dbReference type="SAM" id="MobiDB-lite"/>
    </source>
</evidence>
<protein>
    <recommendedName>
        <fullName evidence="4">Protein TIFY</fullName>
    </recommendedName>
    <alternativeName>
        <fullName evidence="4">Jasmonate ZIM domain-containing protein</fullName>
    </alternativeName>
</protein>
<evidence type="ECO:0000256" key="1">
    <source>
        <dbReference type="ARBA" id="ARBA00008614"/>
    </source>
</evidence>
<evidence type="ECO:0000313" key="7">
    <source>
        <dbReference type="EMBL" id="GJM84490.1"/>
    </source>
</evidence>
<dbReference type="GO" id="GO:0009611">
    <property type="term" value="P:response to wounding"/>
    <property type="evidence" value="ECO:0007669"/>
    <property type="project" value="UniProtKB-UniRule"/>
</dbReference>
<feature type="domain" description="Tify" evidence="6">
    <location>
        <begin position="66"/>
        <end position="101"/>
    </location>
</feature>
<dbReference type="PANTHER" id="PTHR33077">
    <property type="entry name" value="PROTEIN TIFY 4A-RELATED-RELATED"/>
    <property type="match status" value="1"/>
</dbReference>
<comment type="domain">
    <text evidence="4">The jas domain is required for interaction with COI1.</text>
</comment>
<feature type="region of interest" description="Disordered" evidence="5">
    <location>
        <begin position="147"/>
        <end position="166"/>
    </location>
</feature>
<dbReference type="InterPro" id="IPR010399">
    <property type="entry name" value="Tify_dom"/>
</dbReference>
<dbReference type="Pfam" id="PF09425">
    <property type="entry name" value="Jas_motif"/>
    <property type="match status" value="1"/>
</dbReference>
<gene>
    <name evidence="7" type="primary">ga00166</name>
    <name evidence="7" type="ORF">PR202_ga00166</name>
</gene>
<sequence length="166" mass="17738">MAATMTAESIKVRARFTAACGVLSQYVKEAAAMEAEARPTATPVALPLMLGADVSTTTQEDQEPASSASQAQMTIIYGRQVVVLGDVHADRAAELFRLAAAAATKEAPRHGQAVIPANDLLPMAKKASLQRFMEKRRCRVAARATPYSRPAGNDACPDDDRLKLKL</sequence>
<reference evidence="7" key="1">
    <citation type="journal article" date="2018" name="DNA Res.">
        <title>Multiple hybrid de novo genome assembly of finger millet, an orphan allotetraploid crop.</title>
        <authorList>
            <person name="Hatakeyama M."/>
            <person name="Aluri S."/>
            <person name="Balachadran M.T."/>
            <person name="Sivarajan S.R."/>
            <person name="Patrignani A."/>
            <person name="Gruter S."/>
            <person name="Poveda L."/>
            <person name="Shimizu-Inatsugi R."/>
            <person name="Baeten J."/>
            <person name="Francoijs K.J."/>
            <person name="Nataraja K.N."/>
            <person name="Reddy Y.A.N."/>
            <person name="Phadnis S."/>
            <person name="Ravikumar R.L."/>
            <person name="Schlapbach R."/>
            <person name="Sreeman S.M."/>
            <person name="Shimizu K.K."/>
        </authorList>
    </citation>
    <scope>NUCLEOTIDE SEQUENCE</scope>
</reference>
<comment type="subcellular location">
    <subcellularLocation>
        <location evidence="4">Nucleus</location>
    </subcellularLocation>
</comment>
<dbReference type="GO" id="GO:2000022">
    <property type="term" value="P:regulation of jasmonic acid mediated signaling pathway"/>
    <property type="evidence" value="ECO:0007669"/>
    <property type="project" value="UniProtKB-UniRule"/>
</dbReference>
<evidence type="ECO:0000256" key="2">
    <source>
        <dbReference type="ARBA" id="ARBA00022819"/>
    </source>
</evidence>
<keyword evidence="8" id="KW-1185">Reference proteome</keyword>
<evidence type="ECO:0000259" key="6">
    <source>
        <dbReference type="PROSITE" id="PS51320"/>
    </source>
</evidence>
<comment type="caution">
    <text evidence="7">The sequence shown here is derived from an EMBL/GenBank/DDBJ whole genome shotgun (WGS) entry which is preliminary data.</text>
</comment>
<keyword evidence="4" id="KW-0539">Nucleus</keyword>
<dbReference type="AlphaFoldDB" id="A0AAV5BFN2"/>
<evidence type="ECO:0000256" key="3">
    <source>
        <dbReference type="ARBA" id="ARBA00022843"/>
    </source>
</evidence>
<evidence type="ECO:0000313" key="8">
    <source>
        <dbReference type="Proteomes" id="UP001054889"/>
    </source>
</evidence>